<dbReference type="Proteomes" id="UP000236990">
    <property type="component" value="Unassembled WGS sequence"/>
</dbReference>
<keyword evidence="2" id="KW-0378">Hydrolase</keyword>
<dbReference type="EMBL" id="NKCZ01000071">
    <property type="protein sequence ID" value="POD88576.1"/>
    <property type="molecule type" value="Genomic_DNA"/>
</dbReference>
<dbReference type="GO" id="GO:0005737">
    <property type="term" value="C:cytoplasm"/>
    <property type="evidence" value="ECO:0007669"/>
    <property type="project" value="InterPro"/>
</dbReference>
<evidence type="ECO:0000259" key="1">
    <source>
        <dbReference type="Pfam" id="PF03644"/>
    </source>
</evidence>
<name>A0A2S3U8G0_LACPN</name>
<organism evidence="2 3">
    <name type="scientific">Lactiplantibacillus plantarum subsp. plantarum</name>
    <dbReference type="NCBI Taxonomy" id="337330"/>
    <lineage>
        <taxon>Bacteria</taxon>
        <taxon>Bacillati</taxon>
        <taxon>Bacillota</taxon>
        <taxon>Bacilli</taxon>
        <taxon>Lactobacillales</taxon>
        <taxon>Lactobacillaceae</taxon>
        <taxon>Lactiplantibacillus</taxon>
    </lineage>
</organism>
<accession>A0A2S3U8G0</accession>
<evidence type="ECO:0000313" key="2">
    <source>
        <dbReference type="EMBL" id="POD88576.1"/>
    </source>
</evidence>
<dbReference type="Pfam" id="PF03644">
    <property type="entry name" value="Glyco_hydro_85"/>
    <property type="match status" value="1"/>
</dbReference>
<feature type="domain" description="Cytosolic endo-beta-N-acetylglucosaminidase TIM barrel" evidence="1">
    <location>
        <begin position="14"/>
        <end position="87"/>
    </location>
</feature>
<dbReference type="InterPro" id="IPR005201">
    <property type="entry name" value="TIM_ENGase"/>
</dbReference>
<comment type="caution">
    <text evidence="2">The sequence shown here is derived from an EMBL/GenBank/DDBJ whole genome shotgun (WGS) entry which is preliminary data.</text>
</comment>
<dbReference type="EC" id="3.2.1.96" evidence="2"/>
<gene>
    <name evidence="2" type="ORF">S101258_00689</name>
</gene>
<keyword evidence="2" id="KW-0326">Glycosidase</keyword>
<dbReference type="AlphaFoldDB" id="A0A2S3U8G0"/>
<sequence length="89" mass="9985">MRPAESIRLTPMSSQNWQYIDQLVYWGGSAGEGLIVPPTADVIDAAHKNGVPVLRTVFFPQVVSGSKLKWLNDFLKQDKDGHFPMADNW</sequence>
<evidence type="ECO:0000313" key="3">
    <source>
        <dbReference type="Proteomes" id="UP000236990"/>
    </source>
</evidence>
<reference evidence="2 3" key="1">
    <citation type="submission" date="2017-06" db="EMBL/GenBank/DDBJ databases">
        <title>Genome sequence of Lactobacillus plantarum subsp. plantarum strain SRCM101258.</title>
        <authorList>
            <person name="Cho S.H."/>
        </authorList>
    </citation>
    <scope>NUCLEOTIDE SEQUENCE [LARGE SCALE GENOMIC DNA]</scope>
    <source>
        <strain evidence="2 3">SRCM101258</strain>
    </source>
</reference>
<dbReference type="GO" id="GO:0033925">
    <property type="term" value="F:mannosyl-glycoprotein endo-beta-N-acetylglucosaminidase activity"/>
    <property type="evidence" value="ECO:0007669"/>
    <property type="project" value="UniProtKB-EC"/>
</dbReference>
<proteinExistence type="predicted"/>
<protein>
    <submittedName>
        <fullName evidence="2">Mannosyl-glycoprotein endo-beta-N-acetylglucosaminidase</fullName>
        <ecNumber evidence="2">3.2.1.96</ecNumber>
    </submittedName>
</protein>
<dbReference type="Gene3D" id="3.20.20.80">
    <property type="entry name" value="Glycosidases"/>
    <property type="match status" value="1"/>
</dbReference>